<dbReference type="EMBL" id="LLXE01000211">
    <property type="protein sequence ID" value="KUM59698.1"/>
    <property type="molecule type" value="Genomic_DNA"/>
</dbReference>
<reference evidence="2 3" key="1">
    <citation type="submission" date="2015-10" db="EMBL/GenBank/DDBJ databases">
        <title>Genome sequencing of Penicillium freii.</title>
        <authorList>
            <person name="Nguyen H.D."/>
            <person name="Visagie C.M."/>
            <person name="Seifert K.A."/>
        </authorList>
    </citation>
    <scope>NUCLEOTIDE SEQUENCE [LARGE SCALE GENOMIC DNA]</scope>
    <source>
        <strain evidence="2 3">DAOM 242723</strain>
    </source>
</reference>
<proteinExistence type="predicted"/>
<evidence type="ECO:0000313" key="3">
    <source>
        <dbReference type="Proteomes" id="UP000055045"/>
    </source>
</evidence>
<protein>
    <submittedName>
        <fullName evidence="2">Uncharacterized protein</fullName>
    </submittedName>
</protein>
<feature type="region of interest" description="Disordered" evidence="1">
    <location>
        <begin position="128"/>
        <end position="166"/>
    </location>
</feature>
<organism evidence="2 3">
    <name type="scientific">Penicillium freii</name>
    <dbReference type="NCBI Taxonomy" id="48697"/>
    <lineage>
        <taxon>Eukaryota</taxon>
        <taxon>Fungi</taxon>
        <taxon>Dikarya</taxon>
        <taxon>Ascomycota</taxon>
        <taxon>Pezizomycotina</taxon>
        <taxon>Eurotiomycetes</taxon>
        <taxon>Eurotiomycetidae</taxon>
        <taxon>Eurotiales</taxon>
        <taxon>Aspergillaceae</taxon>
        <taxon>Penicillium</taxon>
    </lineage>
</organism>
<evidence type="ECO:0000313" key="2">
    <source>
        <dbReference type="EMBL" id="KUM59698.1"/>
    </source>
</evidence>
<name>A0A101MFY4_PENFR</name>
<sequence length="166" mass="18052">MGYLLGTKTRLDDADVLAHVQVGAVLAPRETLASPETRTHTALRAPSSSLHADAPPPYADLLEIDGLVFVVEDKDTASIIAQRSIPGYDAAVYTEGKGYITSYQTCEAGIRVPQDRIASMLDPRGLNRRRWDQRAAKERPQDTASATAGHRDFARLIPHPTPAQPP</sequence>
<keyword evidence="3" id="KW-1185">Reference proteome</keyword>
<accession>A0A101MFY4</accession>
<feature type="compositionally biased region" description="Basic and acidic residues" evidence="1">
    <location>
        <begin position="129"/>
        <end position="141"/>
    </location>
</feature>
<dbReference type="Proteomes" id="UP000055045">
    <property type="component" value="Unassembled WGS sequence"/>
</dbReference>
<gene>
    <name evidence="2" type="ORF">ACN42_g7433</name>
</gene>
<evidence type="ECO:0000256" key="1">
    <source>
        <dbReference type="SAM" id="MobiDB-lite"/>
    </source>
</evidence>
<dbReference type="AlphaFoldDB" id="A0A101MFY4"/>
<comment type="caution">
    <text evidence="2">The sequence shown here is derived from an EMBL/GenBank/DDBJ whole genome shotgun (WGS) entry which is preliminary data.</text>
</comment>